<gene>
    <name evidence="1" type="ORF">DEBURN_LOCUS11917</name>
</gene>
<dbReference type="AlphaFoldDB" id="A0A9N9HDJ0"/>
<proteinExistence type="predicted"/>
<comment type="caution">
    <text evidence="1">The sequence shown here is derived from an EMBL/GenBank/DDBJ whole genome shotgun (WGS) entry which is preliminary data.</text>
</comment>
<accession>A0A9N9HDJ0</accession>
<feature type="non-terminal residue" evidence="1">
    <location>
        <position position="1"/>
    </location>
</feature>
<reference evidence="1" key="1">
    <citation type="submission" date="2021-06" db="EMBL/GenBank/DDBJ databases">
        <authorList>
            <person name="Kallberg Y."/>
            <person name="Tangrot J."/>
            <person name="Rosling A."/>
        </authorList>
    </citation>
    <scope>NUCLEOTIDE SEQUENCE</scope>
    <source>
        <strain evidence="1">AZ414A</strain>
    </source>
</reference>
<organism evidence="1 2">
    <name type="scientific">Diversispora eburnea</name>
    <dbReference type="NCBI Taxonomy" id="1213867"/>
    <lineage>
        <taxon>Eukaryota</taxon>
        <taxon>Fungi</taxon>
        <taxon>Fungi incertae sedis</taxon>
        <taxon>Mucoromycota</taxon>
        <taxon>Glomeromycotina</taxon>
        <taxon>Glomeromycetes</taxon>
        <taxon>Diversisporales</taxon>
        <taxon>Diversisporaceae</taxon>
        <taxon>Diversispora</taxon>
    </lineage>
</organism>
<keyword evidence="2" id="KW-1185">Reference proteome</keyword>
<name>A0A9N9HDJ0_9GLOM</name>
<sequence length="99" mass="11439">TENEINSNEWKDAIFLVRRNDLQVQINFDVTIEHAKNYDQLIHYVITEDLYKNKPVHGNIQQKFLSVSDTKSNTLCGILPLSIRMKITLTTNICTNDGM</sequence>
<dbReference type="OrthoDB" id="2986975at2759"/>
<feature type="non-terminal residue" evidence="1">
    <location>
        <position position="99"/>
    </location>
</feature>
<protein>
    <submittedName>
        <fullName evidence="1">11576_t:CDS:1</fullName>
    </submittedName>
</protein>
<dbReference type="EMBL" id="CAJVPK010009223">
    <property type="protein sequence ID" value="CAG8665718.1"/>
    <property type="molecule type" value="Genomic_DNA"/>
</dbReference>
<dbReference type="Proteomes" id="UP000789706">
    <property type="component" value="Unassembled WGS sequence"/>
</dbReference>
<evidence type="ECO:0000313" key="2">
    <source>
        <dbReference type="Proteomes" id="UP000789706"/>
    </source>
</evidence>
<evidence type="ECO:0000313" key="1">
    <source>
        <dbReference type="EMBL" id="CAG8665718.1"/>
    </source>
</evidence>